<keyword evidence="3" id="KW-0547">Nucleotide-binding</keyword>
<dbReference type="AlphaFoldDB" id="A0A2D6YIP3"/>
<feature type="domain" description="Carbohydrate kinase FGGY C-terminal" evidence="8">
    <location>
        <begin position="260"/>
        <end position="451"/>
    </location>
</feature>
<organism evidence="9 10">
    <name type="scientific">SAR324 cluster bacterium</name>
    <dbReference type="NCBI Taxonomy" id="2024889"/>
    <lineage>
        <taxon>Bacteria</taxon>
        <taxon>Deltaproteobacteria</taxon>
        <taxon>SAR324 cluster</taxon>
    </lineage>
</organism>
<gene>
    <name evidence="9" type="ORF">CMN54_06465</name>
</gene>
<evidence type="ECO:0000256" key="5">
    <source>
        <dbReference type="ARBA" id="ARBA00022840"/>
    </source>
</evidence>
<comment type="caution">
    <text evidence="9">The sequence shown here is derived from an EMBL/GenBank/DDBJ whole genome shotgun (WGS) entry which is preliminary data.</text>
</comment>
<evidence type="ECO:0000313" key="9">
    <source>
        <dbReference type="EMBL" id="MAH63078.1"/>
    </source>
</evidence>
<evidence type="ECO:0000256" key="1">
    <source>
        <dbReference type="ARBA" id="ARBA00009156"/>
    </source>
</evidence>
<dbReference type="InterPro" id="IPR018484">
    <property type="entry name" value="FGGY_N"/>
</dbReference>
<keyword evidence="6" id="KW-0684">Rhamnose metabolism</keyword>
<keyword evidence="5" id="KW-0067">ATP-binding</keyword>
<evidence type="ECO:0000259" key="8">
    <source>
        <dbReference type="Pfam" id="PF02782"/>
    </source>
</evidence>
<dbReference type="InterPro" id="IPR018485">
    <property type="entry name" value="FGGY_C"/>
</dbReference>
<evidence type="ECO:0000256" key="4">
    <source>
        <dbReference type="ARBA" id="ARBA00022777"/>
    </source>
</evidence>
<dbReference type="EMBL" id="NZEX01000075">
    <property type="protein sequence ID" value="MAH63078.1"/>
    <property type="molecule type" value="Genomic_DNA"/>
</dbReference>
<dbReference type="PIRSF" id="PIRSF000538">
    <property type="entry name" value="GlpK"/>
    <property type="match status" value="1"/>
</dbReference>
<feature type="domain" description="Carbohydrate kinase FGGY N-terminal" evidence="7">
    <location>
        <begin position="7"/>
        <end position="249"/>
    </location>
</feature>
<reference evidence="10" key="1">
    <citation type="submission" date="2017-09" db="EMBL/GenBank/DDBJ databases">
        <title>The Reconstruction of 2,631 Draft Metagenome-Assembled Genomes from the Global Oceans.</title>
        <authorList>
            <person name="Tully B.J."/>
            <person name="Graham E.D."/>
            <person name="Heidelberg J.F."/>
        </authorList>
    </citation>
    <scope>NUCLEOTIDE SEQUENCE [LARGE SCALE GENOMIC DNA]</scope>
</reference>
<dbReference type="GO" id="GO:0008993">
    <property type="term" value="F:rhamnulokinase activity"/>
    <property type="evidence" value="ECO:0007669"/>
    <property type="project" value="InterPro"/>
</dbReference>
<keyword evidence="4 9" id="KW-0418">Kinase</keyword>
<keyword evidence="2" id="KW-0808">Transferase</keyword>
<dbReference type="Proteomes" id="UP000226525">
    <property type="component" value="Unassembled WGS sequence"/>
</dbReference>
<proteinExistence type="inferred from homology"/>
<dbReference type="Pfam" id="PF00370">
    <property type="entry name" value="FGGY_N"/>
    <property type="match status" value="1"/>
</dbReference>
<evidence type="ECO:0000259" key="7">
    <source>
        <dbReference type="Pfam" id="PF00370"/>
    </source>
</evidence>
<dbReference type="SUPFAM" id="SSF53067">
    <property type="entry name" value="Actin-like ATPase domain"/>
    <property type="match status" value="2"/>
</dbReference>
<dbReference type="CDD" id="cd07771">
    <property type="entry name" value="ASKHA_NBD_FGGY_RhaB-like"/>
    <property type="match status" value="1"/>
</dbReference>
<dbReference type="GO" id="GO:0005524">
    <property type="term" value="F:ATP binding"/>
    <property type="evidence" value="ECO:0007669"/>
    <property type="project" value="UniProtKB-KW"/>
</dbReference>
<dbReference type="GO" id="GO:0019301">
    <property type="term" value="P:rhamnose catabolic process"/>
    <property type="evidence" value="ECO:0007669"/>
    <property type="project" value="InterPro"/>
</dbReference>
<dbReference type="Gene3D" id="3.30.420.40">
    <property type="match status" value="2"/>
</dbReference>
<accession>A0A2D6YIP3</accession>
<dbReference type="InterPro" id="IPR013449">
    <property type="entry name" value="Rhamnulokinase"/>
</dbReference>
<comment type="similarity">
    <text evidence="1">Belongs to the FGGY kinase family.</text>
</comment>
<dbReference type="PANTHER" id="PTHR43095">
    <property type="entry name" value="SUGAR KINASE"/>
    <property type="match status" value="1"/>
</dbReference>
<dbReference type="Pfam" id="PF02782">
    <property type="entry name" value="FGGY_C"/>
    <property type="match status" value="1"/>
</dbReference>
<evidence type="ECO:0000256" key="3">
    <source>
        <dbReference type="ARBA" id="ARBA00022741"/>
    </source>
</evidence>
<evidence type="ECO:0000256" key="2">
    <source>
        <dbReference type="ARBA" id="ARBA00022679"/>
    </source>
</evidence>
<dbReference type="InterPro" id="IPR000577">
    <property type="entry name" value="Carb_kinase_FGGY"/>
</dbReference>
<evidence type="ECO:0000313" key="10">
    <source>
        <dbReference type="Proteomes" id="UP000226525"/>
    </source>
</evidence>
<dbReference type="InterPro" id="IPR043129">
    <property type="entry name" value="ATPase_NBD"/>
</dbReference>
<name>A0A2D6YIP3_9DELT</name>
<sequence>MIQKQAYIALDCGAESARVIVGILQQGQLQLEEIHRFPTGGISIGESLRWDVLQILEELRIGVRKAAQLNLPIASLSADSWGLDYVLVRDQEPVLTPPRHYRDPRNLVSYERVCERIGKDFIFEETGIQFMPINTIYQLAAAQEECPELLTFADKLIPMGDWFNYMFSGVAVGDASMVSTTQLYNPRKQKWSRPLIDALGLPNNLFPEIVPCGSVLGPITDQVVESTGLASNTKVIASCSHDTGAAVAGIPAKGGQEDWAYLSSGTWSLLGIELDAPVITSKSRQYNFTNEVGLNHSIRLLKNISGLWVIQECRRKWSSEGYSYDYSTLTEMAAAASSLQSLINPSDPRFTTIGEMPEKIAAYCIESKQPAPKSHGAFVRSSLESLALSYRKVLDELEETTGETLRTLHIVGGGSKNKLLNQLAANATGRRVLSGPSEATAIGNVLIQSLALGHLNSLPEIRNTVRNSFLIEEYLPQDQHIWDNAYQRFLKLP</sequence>
<dbReference type="InterPro" id="IPR050406">
    <property type="entry name" value="FGGY_Carb_Kinase"/>
</dbReference>
<evidence type="ECO:0000256" key="6">
    <source>
        <dbReference type="ARBA" id="ARBA00023308"/>
    </source>
</evidence>
<protein>
    <submittedName>
        <fullName evidence="9">Rhamnulokinase</fullName>
    </submittedName>
</protein>